<dbReference type="PANTHER" id="PTHR48032">
    <property type="entry name" value="RNA-BINDING PROTEIN MUSASHI HOMOLOG RBP6"/>
    <property type="match status" value="1"/>
</dbReference>
<evidence type="ECO:0000256" key="2">
    <source>
        <dbReference type="ARBA" id="ARBA00022884"/>
    </source>
</evidence>
<evidence type="ECO:0000256" key="1">
    <source>
        <dbReference type="ARBA" id="ARBA00022737"/>
    </source>
</evidence>
<dbReference type="SUPFAM" id="SSF54928">
    <property type="entry name" value="RNA-binding domain, RBD"/>
    <property type="match status" value="2"/>
</dbReference>
<keyword evidence="1" id="KW-0677">Repeat</keyword>
<dbReference type="SMART" id="SM00360">
    <property type="entry name" value="RRM"/>
    <property type="match status" value="2"/>
</dbReference>
<keyword evidence="7" id="KW-1185">Reference proteome</keyword>
<comment type="caution">
    <text evidence="6">The sequence shown here is derived from an EMBL/GenBank/DDBJ whole genome shotgun (WGS) entry which is preliminary data.</text>
</comment>
<dbReference type="InterPro" id="IPR035979">
    <property type="entry name" value="RBD_domain_sf"/>
</dbReference>
<proteinExistence type="predicted"/>
<dbReference type="InterPro" id="IPR000504">
    <property type="entry name" value="RRM_dom"/>
</dbReference>
<feature type="domain" description="RRM" evidence="5">
    <location>
        <begin position="123"/>
        <end position="197"/>
    </location>
</feature>
<name>A0A8S1ILD6_9CHLO</name>
<dbReference type="AlphaFoldDB" id="A0A8S1ILD6"/>
<accession>A0A8S1ILD6</accession>
<dbReference type="Pfam" id="PF00076">
    <property type="entry name" value="RRM_1"/>
    <property type="match status" value="2"/>
</dbReference>
<evidence type="ECO:0000313" key="7">
    <source>
        <dbReference type="Proteomes" id="UP000708148"/>
    </source>
</evidence>
<reference evidence="6" key="1">
    <citation type="submission" date="2020-12" db="EMBL/GenBank/DDBJ databases">
        <authorList>
            <person name="Iha C."/>
        </authorList>
    </citation>
    <scope>NUCLEOTIDE SEQUENCE</scope>
</reference>
<dbReference type="EMBL" id="CAJHUC010000300">
    <property type="protein sequence ID" value="CAD7695061.1"/>
    <property type="molecule type" value="Genomic_DNA"/>
</dbReference>
<evidence type="ECO:0000313" key="6">
    <source>
        <dbReference type="EMBL" id="CAD7695061.1"/>
    </source>
</evidence>
<evidence type="ECO:0000256" key="3">
    <source>
        <dbReference type="PROSITE-ProRule" id="PRU00176"/>
    </source>
</evidence>
<protein>
    <recommendedName>
        <fullName evidence="5">RRM domain-containing protein</fullName>
    </recommendedName>
</protein>
<dbReference type="Gene3D" id="3.30.70.330">
    <property type="match status" value="2"/>
</dbReference>
<evidence type="ECO:0000256" key="4">
    <source>
        <dbReference type="SAM" id="MobiDB-lite"/>
    </source>
</evidence>
<keyword evidence="2 3" id="KW-0694">RNA-binding</keyword>
<dbReference type="InterPro" id="IPR012677">
    <property type="entry name" value="Nucleotide-bd_a/b_plait_sf"/>
</dbReference>
<feature type="domain" description="RRM" evidence="5">
    <location>
        <begin position="41"/>
        <end position="112"/>
    </location>
</feature>
<evidence type="ECO:0000259" key="5">
    <source>
        <dbReference type="PROSITE" id="PS50102"/>
    </source>
</evidence>
<feature type="region of interest" description="Disordered" evidence="4">
    <location>
        <begin position="259"/>
        <end position="279"/>
    </location>
</feature>
<dbReference type="OrthoDB" id="1875751at2759"/>
<dbReference type="Proteomes" id="UP000708148">
    <property type="component" value="Unassembled WGS sequence"/>
</dbReference>
<feature type="region of interest" description="Disordered" evidence="4">
    <location>
        <begin position="1"/>
        <end position="35"/>
    </location>
</feature>
<dbReference type="PROSITE" id="PS50102">
    <property type="entry name" value="RRM"/>
    <property type="match status" value="2"/>
</dbReference>
<dbReference type="GO" id="GO:0006417">
    <property type="term" value="P:regulation of translation"/>
    <property type="evidence" value="ECO:0007669"/>
    <property type="project" value="TreeGrafter"/>
</dbReference>
<gene>
    <name evidence="6" type="ORF">OSTQU699_LOCUS422</name>
</gene>
<dbReference type="PANTHER" id="PTHR48032:SF6">
    <property type="entry name" value="RNA-BINDING (RRM_RBD_RNP MOTIFS) FAMILY PROTEIN"/>
    <property type="match status" value="1"/>
</dbReference>
<organism evidence="6 7">
    <name type="scientific">Ostreobium quekettii</name>
    <dbReference type="NCBI Taxonomy" id="121088"/>
    <lineage>
        <taxon>Eukaryota</taxon>
        <taxon>Viridiplantae</taxon>
        <taxon>Chlorophyta</taxon>
        <taxon>core chlorophytes</taxon>
        <taxon>Ulvophyceae</taxon>
        <taxon>TCBD clade</taxon>
        <taxon>Bryopsidales</taxon>
        <taxon>Ostreobineae</taxon>
        <taxon>Ostreobiaceae</taxon>
        <taxon>Ostreobium</taxon>
    </lineage>
</organism>
<sequence length="279" mass="29696">MGPIGAPAGYGAGRDVGLAGRPPGRGGLPGPPPRSVTFTEGKLFLGGLDSTTTKESLTAYCSKWGEISDAVVMEGRGFGFVTFEDPKNSQNFLEHRSHVIDGKSVEAKAAVPKGTGGSSNLTKKLFVGGTGELTDDDFRAYFGRFGEIQDAVIVRRSDGASRGFGFVTFADEMSVEKCLVLQHDLNGRKVDLRRAVPKEQMPNQGPFGMAMGMAALRGGYGLPMVGYGGMGMSEMPAMGAHMGGYPMGAYQMGGMSPYPQDFDMRGRPQGPKPNRFRPY</sequence>
<dbReference type="GO" id="GO:0003729">
    <property type="term" value="F:mRNA binding"/>
    <property type="evidence" value="ECO:0007669"/>
    <property type="project" value="TreeGrafter"/>
</dbReference>